<dbReference type="Pfam" id="PF03069">
    <property type="entry name" value="FmdA_AmdA"/>
    <property type="match status" value="1"/>
</dbReference>
<comment type="caution">
    <text evidence="2">The sequence shown here is derived from an EMBL/GenBank/DDBJ whole genome shotgun (WGS) entry which is preliminary data.</text>
</comment>
<dbReference type="PANTHER" id="PTHR31891:SF1">
    <property type="entry name" value="FORMAMIDASE C869.04-RELATED"/>
    <property type="match status" value="1"/>
</dbReference>
<evidence type="ECO:0000313" key="2">
    <source>
        <dbReference type="EMBL" id="MFC4035885.1"/>
    </source>
</evidence>
<accession>A0ABV8HV69</accession>
<gene>
    <name evidence="2" type="ORF">ACFO3J_31100</name>
</gene>
<dbReference type="SUPFAM" id="SSF141130">
    <property type="entry name" value="Acetamidase/Formamidase-like"/>
    <property type="match status" value="1"/>
</dbReference>
<dbReference type="InterPro" id="IPR004304">
    <property type="entry name" value="FmdA_AmdA"/>
</dbReference>
<feature type="chain" id="PRO_5045062241" evidence="1">
    <location>
        <begin position="37"/>
        <end position="413"/>
    </location>
</feature>
<proteinExistence type="predicted"/>
<dbReference type="RefSeq" id="WP_386436603.1">
    <property type="nucleotide sequence ID" value="NZ_JBHSBB010000030.1"/>
</dbReference>
<dbReference type="EMBL" id="JBHSBB010000030">
    <property type="protein sequence ID" value="MFC4035885.1"/>
    <property type="molecule type" value="Genomic_DNA"/>
</dbReference>
<organism evidence="2 3">
    <name type="scientific">Streptomyces polygonati</name>
    <dbReference type="NCBI Taxonomy" id="1617087"/>
    <lineage>
        <taxon>Bacteria</taxon>
        <taxon>Bacillati</taxon>
        <taxon>Actinomycetota</taxon>
        <taxon>Actinomycetes</taxon>
        <taxon>Kitasatosporales</taxon>
        <taxon>Streptomycetaceae</taxon>
        <taxon>Streptomyces</taxon>
    </lineage>
</organism>
<protein>
    <submittedName>
        <fullName evidence="2">Acetamidase/formamidase family protein</fullName>
    </submittedName>
</protein>
<name>A0ABV8HV69_9ACTN</name>
<dbReference type="InterPro" id="IPR006311">
    <property type="entry name" value="TAT_signal"/>
</dbReference>
<evidence type="ECO:0000313" key="3">
    <source>
        <dbReference type="Proteomes" id="UP001595765"/>
    </source>
</evidence>
<keyword evidence="1" id="KW-0732">Signal</keyword>
<dbReference type="PANTHER" id="PTHR31891">
    <property type="entry name" value="FORMAMIDASE C869.04-RELATED"/>
    <property type="match status" value="1"/>
</dbReference>
<dbReference type="Gene3D" id="3.10.28.20">
    <property type="entry name" value="Acetamidase/Formamidase-like domains"/>
    <property type="match status" value="1"/>
</dbReference>
<keyword evidence="3" id="KW-1185">Reference proteome</keyword>
<evidence type="ECO:0000256" key="1">
    <source>
        <dbReference type="SAM" id="SignalP"/>
    </source>
</evidence>
<feature type="signal peptide" evidence="1">
    <location>
        <begin position="1"/>
        <end position="36"/>
    </location>
</feature>
<dbReference type="Gene3D" id="2.60.120.580">
    <property type="entry name" value="Acetamidase/Formamidase-like domains"/>
    <property type="match status" value="2"/>
</dbReference>
<dbReference type="PROSITE" id="PS51318">
    <property type="entry name" value="TAT"/>
    <property type="match status" value="1"/>
</dbReference>
<dbReference type="Proteomes" id="UP001595765">
    <property type="component" value="Unassembled WGS sequence"/>
</dbReference>
<reference evidence="3" key="1">
    <citation type="journal article" date="2019" name="Int. J. Syst. Evol. Microbiol.">
        <title>The Global Catalogue of Microorganisms (GCM) 10K type strain sequencing project: providing services to taxonomists for standard genome sequencing and annotation.</title>
        <authorList>
            <consortium name="The Broad Institute Genomics Platform"/>
            <consortium name="The Broad Institute Genome Sequencing Center for Infectious Disease"/>
            <person name="Wu L."/>
            <person name="Ma J."/>
        </authorList>
    </citation>
    <scope>NUCLEOTIDE SEQUENCE [LARGE SCALE GENOMIC DNA]</scope>
    <source>
        <strain evidence="3">CGMCC 4.7237</strain>
    </source>
</reference>
<sequence>MNRSTSAPSRRTLLTAGLAVPVAAGLTGAVTSPAGAATPRAVPGKWDHHLKSTPGNLHWGGFPIDATPGVTMKSGEIVRVDALSQQGLTGTMSPVDYMGQFGIKPHEVLADATAFWESLPARRAANQNYGGGHVMTGPVYVKGAEPGDTLAIEYLALDTRVDYGFNGTSPTSGVMATTYPGWRAGDAPLDIPSDLLSRTHMYRSGIWHGKEVIHFSDSIKIPTRKFMGTIAVAPPTGEFVGATIDAPPPATGVQPSTEPGKYGGNMDNRDLTIGTTLYLPVWQPGGLLFMGDSHSVQGDGEVSQTAVEHSLSGTFRITLLKNTPNDLPWAETDTDWLIMGIDWDLNRATKIAVQKTIDFLGRTQGMSVAEAFSFASLAVNYHVSEVVDKTQVVTGYIPKSLFTHRPSRSPHSR</sequence>